<gene>
    <name evidence="2" type="ORF">KVP70_13395</name>
    <name evidence="3" type="ORF">L1274_000757</name>
</gene>
<name>A0AA41H5E8_9BURK</name>
<dbReference type="EMBL" id="JAHTGR010000006">
    <property type="protein sequence ID" value="MBV6321937.1"/>
    <property type="molecule type" value="Genomic_DNA"/>
</dbReference>
<evidence type="ECO:0000256" key="1">
    <source>
        <dbReference type="SAM" id="MobiDB-lite"/>
    </source>
</evidence>
<sequence length="60" mass="6639">MTTANYQSTKVVEAAKDWRVTDKAEAGAPPAAKEQARKEHRFSKQKLRAAVDELAKKGQP</sequence>
<reference evidence="2" key="1">
    <citation type="submission" date="2021-07" db="EMBL/GenBank/DDBJ databases">
        <title>Characterization of violacein-producing bacteria and related species.</title>
        <authorList>
            <person name="Wilson H.S."/>
            <person name="De Leon M.E."/>
        </authorList>
    </citation>
    <scope>NUCLEOTIDE SEQUENCE</scope>
    <source>
        <strain evidence="2">HSC-15S17</strain>
    </source>
</reference>
<accession>A0AA41H5E8</accession>
<feature type="region of interest" description="Disordered" evidence="1">
    <location>
        <begin position="1"/>
        <end position="60"/>
    </location>
</feature>
<evidence type="ECO:0000313" key="3">
    <source>
        <dbReference type="EMBL" id="MCP2007069.1"/>
    </source>
</evidence>
<dbReference type="EMBL" id="JALJZU010000001">
    <property type="protein sequence ID" value="MCP2007069.1"/>
    <property type="molecule type" value="Genomic_DNA"/>
</dbReference>
<proteinExistence type="predicted"/>
<evidence type="ECO:0000313" key="5">
    <source>
        <dbReference type="Proteomes" id="UP001162889"/>
    </source>
</evidence>
<dbReference type="Proteomes" id="UP001162889">
    <property type="component" value="Unassembled WGS sequence"/>
</dbReference>
<evidence type="ECO:0000313" key="4">
    <source>
        <dbReference type="Proteomes" id="UP001155901"/>
    </source>
</evidence>
<evidence type="ECO:0000313" key="2">
    <source>
        <dbReference type="EMBL" id="MBV6321937.1"/>
    </source>
</evidence>
<keyword evidence="5" id="KW-1185">Reference proteome</keyword>
<feature type="compositionally biased region" description="Basic and acidic residues" evidence="1">
    <location>
        <begin position="49"/>
        <end position="60"/>
    </location>
</feature>
<dbReference type="AlphaFoldDB" id="A0AA41H5E8"/>
<comment type="caution">
    <text evidence="2">The sequence shown here is derived from an EMBL/GenBank/DDBJ whole genome shotgun (WGS) entry which is preliminary data.</text>
</comment>
<feature type="compositionally biased region" description="Basic residues" evidence="1">
    <location>
        <begin position="38"/>
        <end position="47"/>
    </location>
</feature>
<dbReference type="Proteomes" id="UP001155901">
    <property type="component" value="Unassembled WGS sequence"/>
</dbReference>
<protein>
    <submittedName>
        <fullName evidence="2">Uncharacterized protein</fullName>
    </submittedName>
</protein>
<reference evidence="3" key="2">
    <citation type="submission" date="2022-03" db="EMBL/GenBank/DDBJ databases">
        <title>Genome Encyclopedia of Bacteria and Archaea VI: Functional Genomics of Type Strains.</title>
        <authorList>
            <person name="Whitman W."/>
        </authorList>
    </citation>
    <scope>NUCLEOTIDE SEQUENCE</scope>
    <source>
        <strain evidence="3">HSC-15S17</strain>
    </source>
</reference>
<feature type="compositionally biased region" description="Polar residues" evidence="1">
    <location>
        <begin position="1"/>
        <end position="10"/>
    </location>
</feature>
<dbReference type="RefSeq" id="WP_217942723.1">
    <property type="nucleotide sequence ID" value="NZ_JAHTGR010000006.1"/>
</dbReference>
<organism evidence="2 4">
    <name type="scientific">Duganella violaceipulchra</name>
    <dbReference type="NCBI Taxonomy" id="2849652"/>
    <lineage>
        <taxon>Bacteria</taxon>
        <taxon>Pseudomonadati</taxon>
        <taxon>Pseudomonadota</taxon>
        <taxon>Betaproteobacteria</taxon>
        <taxon>Burkholderiales</taxon>
        <taxon>Oxalobacteraceae</taxon>
        <taxon>Telluria group</taxon>
        <taxon>Duganella</taxon>
    </lineage>
</organism>
<feature type="compositionally biased region" description="Basic and acidic residues" evidence="1">
    <location>
        <begin position="13"/>
        <end position="25"/>
    </location>
</feature>